<sequence length="72" mass="8557">MSRRKSTHDSRPVRVVELYGKDLRWESAEPHLRLTDETVARLTREGYTMALVRVGLWRTRRVSLIRHAQRLS</sequence>
<evidence type="ECO:0000313" key="2">
    <source>
        <dbReference type="Proteomes" id="UP000244649"/>
    </source>
</evidence>
<evidence type="ECO:0000313" key="1">
    <source>
        <dbReference type="EMBL" id="PVE77757.1"/>
    </source>
</evidence>
<dbReference type="RefSeq" id="WP_116536885.1">
    <property type="nucleotide sequence ID" value="NZ_QDFT01000007.1"/>
</dbReference>
<comment type="caution">
    <text evidence="1">The sequence shown here is derived from an EMBL/GenBank/DDBJ whole genome shotgun (WGS) entry which is preliminary data.</text>
</comment>
<protein>
    <submittedName>
        <fullName evidence="1">Uncharacterized protein</fullName>
    </submittedName>
</protein>
<dbReference type="EMBL" id="QDFT01000007">
    <property type="protein sequence ID" value="PVE77757.1"/>
    <property type="molecule type" value="Genomic_DNA"/>
</dbReference>
<dbReference type="Proteomes" id="UP000244649">
    <property type="component" value="Unassembled WGS sequence"/>
</dbReference>
<name>A0A2T7WT76_MICTE</name>
<organism evidence="1 2">
    <name type="scientific">Microbacterium testaceum</name>
    <name type="common">Aureobacterium testaceum</name>
    <name type="synonym">Brevibacterium testaceum</name>
    <dbReference type="NCBI Taxonomy" id="2033"/>
    <lineage>
        <taxon>Bacteria</taxon>
        <taxon>Bacillati</taxon>
        <taxon>Actinomycetota</taxon>
        <taxon>Actinomycetes</taxon>
        <taxon>Micrococcales</taxon>
        <taxon>Microbacteriaceae</taxon>
        <taxon>Microbacterium</taxon>
    </lineage>
</organism>
<dbReference type="AlphaFoldDB" id="A0A2T7WT76"/>
<reference evidence="1 2" key="1">
    <citation type="submission" date="2018-04" db="EMBL/GenBank/DDBJ databases">
        <authorList>
            <person name="Go L.Y."/>
            <person name="Mitchell J.A."/>
        </authorList>
    </citation>
    <scope>NUCLEOTIDE SEQUENCE [LARGE SCALE GENOMIC DNA]</scope>
    <source>
        <strain evidence="1 2">TPD7010</strain>
    </source>
</reference>
<accession>A0A2T7WT76</accession>
<proteinExistence type="predicted"/>
<gene>
    <name evidence="1" type="ORF">DC432_04665</name>
</gene>